<name>A0A195DSS4_9HYME</name>
<reference evidence="2 3" key="1">
    <citation type="submission" date="2015-09" db="EMBL/GenBank/DDBJ databases">
        <title>Trachymyrmex cornetzi WGS genome.</title>
        <authorList>
            <person name="Nygaard S."/>
            <person name="Hu H."/>
            <person name="Boomsma J."/>
            <person name="Zhang G."/>
        </authorList>
    </citation>
    <scope>NUCLEOTIDE SEQUENCE [LARGE SCALE GENOMIC DNA]</scope>
    <source>
        <strain evidence="2">Tcor2-1</strain>
        <tissue evidence="2">Whole body</tissue>
    </source>
</reference>
<protein>
    <submittedName>
        <fullName evidence="2">Uncharacterized protein</fullName>
    </submittedName>
</protein>
<feature type="compositionally biased region" description="Basic residues" evidence="1">
    <location>
        <begin position="1"/>
        <end position="10"/>
    </location>
</feature>
<sequence length="117" mass="13243">MHTAVRRRQRSTVQTGQSARGGAAGEPMGRSRRRRLVQSRQRSAALGDSNPAQRRRAIKAACEATGLVYIHGDSVRSVPSRRRFLTPREKDKEKESVNSLWTKEYIGCFKHPLPFLI</sequence>
<gene>
    <name evidence="2" type="ORF">ALC57_11928</name>
</gene>
<evidence type="ECO:0000313" key="2">
    <source>
        <dbReference type="EMBL" id="KYN15847.1"/>
    </source>
</evidence>
<accession>A0A195DSS4</accession>
<dbReference type="EMBL" id="KQ980489">
    <property type="protein sequence ID" value="KYN15847.1"/>
    <property type="molecule type" value="Genomic_DNA"/>
</dbReference>
<dbReference type="AlphaFoldDB" id="A0A195DSS4"/>
<evidence type="ECO:0000313" key="3">
    <source>
        <dbReference type="Proteomes" id="UP000078492"/>
    </source>
</evidence>
<feature type="region of interest" description="Disordered" evidence="1">
    <location>
        <begin position="1"/>
        <end position="54"/>
    </location>
</feature>
<proteinExistence type="predicted"/>
<evidence type="ECO:0000256" key="1">
    <source>
        <dbReference type="SAM" id="MobiDB-lite"/>
    </source>
</evidence>
<organism evidence="2 3">
    <name type="scientific">Trachymyrmex cornetzi</name>
    <dbReference type="NCBI Taxonomy" id="471704"/>
    <lineage>
        <taxon>Eukaryota</taxon>
        <taxon>Metazoa</taxon>
        <taxon>Ecdysozoa</taxon>
        <taxon>Arthropoda</taxon>
        <taxon>Hexapoda</taxon>
        <taxon>Insecta</taxon>
        <taxon>Pterygota</taxon>
        <taxon>Neoptera</taxon>
        <taxon>Endopterygota</taxon>
        <taxon>Hymenoptera</taxon>
        <taxon>Apocrita</taxon>
        <taxon>Aculeata</taxon>
        <taxon>Formicoidea</taxon>
        <taxon>Formicidae</taxon>
        <taxon>Myrmicinae</taxon>
        <taxon>Trachymyrmex</taxon>
    </lineage>
</organism>
<keyword evidence="3" id="KW-1185">Reference proteome</keyword>
<dbReference type="Proteomes" id="UP000078492">
    <property type="component" value="Unassembled WGS sequence"/>
</dbReference>